<dbReference type="HOGENOM" id="CLU_1970179_0_0_1"/>
<evidence type="ECO:0000313" key="3">
    <source>
        <dbReference type="Proteomes" id="UP000027195"/>
    </source>
</evidence>
<organism evidence="2 3">
    <name type="scientific">Botryobasidium botryosum (strain FD-172 SS1)</name>
    <dbReference type="NCBI Taxonomy" id="930990"/>
    <lineage>
        <taxon>Eukaryota</taxon>
        <taxon>Fungi</taxon>
        <taxon>Dikarya</taxon>
        <taxon>Basidiomycota</taxon>
        <taxon>Agaricomycotina</taxon>
        <taxon>Agaricomycetes</taxon>
        <taxon>Cantharellales</taxon>
        <taxon>Botryobasidiaceae</taxon>
        <taxon>Botryobasidium</taxon>
    </lineage>
</organism>
<evidence type="ECO:0000256" key="1">
    <source>
        <dbReference type="SAM" id="MobiDB-lite"/>
    </source>
</evidence>
<proteinExistence type="predicted"/>
<name>A0A067M4E3_BOTB1</name>
<dbReference type="AlphaFoldDB" id="A0A067M4E3"/>
<feature type="region of interest" description="Disordered" evidence="1">
    <location>
        <begin position="1"/>
        <end position="60"/>
    </location>
</feature>
<dbReference type="Proteomes" id="UP000027195">
    <property type="component" value="Unassembled WGS sequence"/>
</dbReference>
<dbReference type="EMBL" id="KL198068">
    <property type="protein sequence ID" value="KDQ10404.1"/>
    <property type="molecule type" value="Genomic_DNA"/>
</dbReference>
<feature type="compositionally biased region" description="Polar residues" evidence="1">
    <location>
        <begin position="27"/>
        <end position="37"/>
    </location>
</feature>
<dbReference type="InParanoid" id="A0A067M4E3"/>
<keyword evidence="3" id="KW-1185">Reference proteome</keyword>
<evidence type="ECO:0000313" key="2">
    <source>
        <dbReference type="EMBL" id="KDQ10404.1"/>
    </source>
</evidence>
<gene>
    <name evidence="2" type="ORF">BOTBODRAFT_178246</name>
</gene>
<protein>
    <submittedName>
        <fullName evidence="2">Uncharacterized protein</fullName>
    </submittedName>
</protein>
<sequence length="157" mass="16691">MKTHGSDVPPIRGRAAKPDDYAGRGYTQDSMSASPGDSSDWAEADAYGVPRYDEPAPMGAHDRPWDFHASAALAPLAPIAPSYAPPYGPPPMGYHASHHGQQYHAAAVPVHAVHHAHHGHHGGVGMPADAAYGVHGGQVPGWGREMSDARSDVYYYH</sequence>
<accession>A0A067M4E3</accession>
<reference evidence="3" key="1">
    <citation type="journal article" date="2014" name="Proc. Natl. Acad. Sci. U.S.A.">
        <title>Extensive sampling of basidiomycete genomes demonstrates inadequacy of the white-rot/brown-rot paradigm for wood decay fungi.</title>
        <authorList>
            <person name="Riley R."/>
            <person name="Salamov A.A."/>
            <person name="Brown D.W."/>
            <person name="Nagy L.G."/>
            <person name="Floudas D."/>
            <person name="Held B.W."/>
            <person name="Levasseur A."/>
            <person name="Lombard V."/>
            <person name="Morin E."/>
            <person name="Otillar R."/>
            <person name="Lindquist E.A."/>
            <person name="Sun H."/>
            <person name="LaButti K.M."/>
            <person name="Schmutz J."/>
            <person name="Jabbour D."/>
            <person name="Luo H."/>
            <person name="Baker S.E."/>
            <person name="Pisabarro A.G."/>
            <person name="Walton J.D."/>
            <person name="Blanchette R.A."/>
            <person name="Henrissat B."/>
            <person name="Martin F."/>
            <person name="Cullen D."/>
            <person name="Hibbett D.S."/>
            <person name="Grigoriev I.V."/>
        </authorList>
    </citation>
    <scope>NUCLEOTIDE SEQUENCE [LARGE SCALE GENOMIC DNA]</scope>
    <source>
        <strain evidence="3">FD-172 SS1</strain>
    </source>
</reference>